<name>A0A975GKG5_9BACT</name>
<dbReference type="KEGG" id="dmm:dnm_004920"/>
<evidence type="ECO:0000313" key="2">
    <source>
        <dbReference type="Proteomes" id="UP000663722"/>
    </source>
</evidence>
<sequence length="45" mass="4887">MKQFFISICLAMALSIGLPLASFAKKNITILYTGDIEGHITAMRG</sequence>
<evidence type="ECO:0000313" key="1">
    <source>
        <dbReference type="EMBL" id="QTA84495.1"/>
    </source>
</evidence>
<dbReference type="EMBL" id="CP061800">
    <property type="protein sequence ID" value="QTA84495.1"/>
    <property type="molecule type" value="Genomic_DNA"/>
</dbReference>
<dbReference type="Proteomes" id="UP000663722">
    <property type="component" value="Chromosome"/>
</dbReference>
<protein>
    <submittedName>
        <fullName evidence="1">Uncharacterized protein</fullName>
    </submittedName>
</protein>
<proteinExistence type="predicted"/>
<gene>
    <name evidence="1" type="ORF">dnm_004920</name>
</gene>
<accession>A0A975GKG5</accession>
<reference evidence="1" key="1">
    <citation type="journal article" date="2021" name="Microb. Physiol.">
        <title>Proteogenomic Insights into the Physiology of Marine, Sulfate-Reducing, Filamentous Desulfonema limicola and Desulfonema magnum.</title>
        <authorList>
            <person name="Schnaars V."/>
            <person name="Wohlbrand L."/>
            <person name="Scheve S."/>
            <person name="Hinrichs C."/>
            <person name="Reinhardt R."/>
            <person name="Rabus R."/>
        </authorList>
    </citation>
    <scope>NUCLEOTIDE SEQUENCE</scope>
    <source>
        <strain evidence="1">4be13</strain>
    </source>
</reference>
<keyword evidence="2" id="KW-1185">Reference proteome</keyword>
<dbReference type="AlphaFoldDB" id="A0A975GKG5"/>
<organism evidence="1 2">
    <name type="scientific">Desulfonema magnum</name>
    <dbReference type="NCBI Taxonomy" id="45655"/>
    <lineage>
        <taxon>Bacteria</taxon>
        <taxon>Pseudomonadati</taxon>
        <taxon>Thermodesulfobacteriota</taxon>
        <taxon>Desulfobacteria</taxon>
        <taxon>Desulfobacterales</taxon>
        <taxon>Desulfococcaceae</taxon>
        <taxon>Desulfonema</taxon>
    </lineage>
</organism>